<evidence type="ECO:0000256" key="2">
    <source>
        <dbReference type="ARBA" id="ARBA00012438"/>
    </source>
</evidence>
<dbReference type="Gene3D" id="3.40.50.2300">
    <property type="match status" value="1"/>
</dbReference>
<dbReference type="InterPro" id="IPR003661">
    <property type="entry name" value="HisK_dim/P_dom"/>
</dbReference>
<dbReference type="GO" id="GO:0000155">
    <property type="term" value="F:phosphorelay sensor kinase activity"/>
    <property type="evidence" value="ECO:0007669"/>
    <property type="project" value="InterPro"/>
</dbReference>
<dbReference type="Pfam" id="PF00512">
    <property type="entry name" value="HisKA"/>
    <property type="match status" value="1"/>
</dbReference>
<dbReference type="SUPFAM" id="SSF52172">
    <property type="entry name" value="CheY-like"/>
    <property type="match status" value="1"/>
</dbReference>
<accession>A0A1G5AZY8</accession>
<feature type="domain" description="Response regulatory" evidence="6">
    <location>
        <begin position="9"/>
        <end position="124"/>
    </location>
</feature>
<dbReference type="OrthoDB" id="9781147at2"/>
<dbReference type="Proteomes" id="UP000198870">
    <property type="component" value="Unassembled WGS sequence"/>
</dbReference>
<dbReference type="SUPFAM" id="SSF55874">
    <property type="entry name" value="ATPase domain of HSP90 chaperone/DNA topoisomerase II/histidine kinase"/>
    <property type="match status" value="1"/>
</dbReference>
<dbReference type="InterPro" id="IPR036097">
    <property type="entry name" value="HisK_dim/P_sf"/>
</dbReference>
<dbReference type="SMART" id="SM00388">
    <property type="entry name" value="HisKA"/>
    <property type="match status" value="1"/>
</dbReference>
<evidence type="ECO:0000256" key="3">
    <source>
        <dbReference type="ARBA" id="ARBA00022553"/>
    </source>
</evidence>
<evidence type="ECO:0000256" key="4">
    <source>
        <dbReference type="PROSITE-ProRule" id="PRU00169"/>
    </source>
</evidence>
<keyword evidence="3 4" id="KW-0597">Phosphoprotein</keyword>
<dbReference type="RefSeq" id="WP_092207945.1">
    <property type="nucleotide sequence ID" value="NZ_FMUX01000001.1"/>
</dbReference>
<evidence type="ECO:0000259" key="5">
    <source>
        <dbReference type="PROSITE" id="PS50109"/>
    </source>
</evidence>
<evidence type="ECO:0000256" key="1">
    <source>
        <dbReference type="ARBA" id="ARBA00000085"/>
    </source>
</evidence>
<dbReference type="CDD" id="cd00082">
    <property type="entry name" value="HisKA"/>
    <property type="match status" value="1"/>
</dbReference>
<dbReference type="STRING" id="419481.SAMN05216233_101549"/>
<dbReference type="Pfam" id="PF02518">
    <property type="entry name" value="HATPase_c"/>
    <property type="match status" value="1"/>
</dbReference>
<feature type="domain" description="Histidine kinase" evidence="5">
    <location>
        <begin position="159"/>
        <end position="370"/>
    </location>
</feature>
<keyword evidence="7" id="KW-0808">Transferase</keyword>
<dbReference type="Pfam" id="PF00072">
    <property type="entry name" value="Response_reg"/>
    <property type="match status" value="1"/>
</dbReference>
<evidence type="ECO:0000313" key="8">
    <source>
        <dbReference type="Proteomes" id="UP000198870"/>
    </source>
</evidence>
<dbReference type="InterPro" id="IPR011006">
    <property type="entry name" value="CheY-like_superfamily"/>
</dbReference>
<dbReference type="AlphaFoldDB" id="A0A1G5AZY8"/>
<dbReference type="InterPro" id="IPR036890">
    <property type="entry name" value="HATPase_C_sf"/>
</dbReference>
<dbReference type="SMART" id="SM00387">
    <property type="entry name" value="HATPase_c"/>
    <property type="match status" value="1"/>
</dbReference>
<dbReference type="InterPro" id="IPR005467">
    <property type="entry name" value="His_kinase_dom"/>
</dbReference>
<dbReference type="PROSITE" id="PS50109">
    <property type="entry name" value="HIS_KIN"/>
    <property type="match status" value="1"/>
</dbReference>
<dbReference type="PANTHER" id="PTHR43547:SF2">
    <property type="entry name" value="HYBRID SIGNAL TRANSDUCTION HISTIDINE KINASE C"/>
    <property type="match status" value="1"/>
</dbReference>
<comment type="catalytic activity">
    <reaction evidence="1">
        <text>ATP + protein L-histidine = ADP + protein N-phospho-L-histidine.</text>
        <dbReference type="EC" id="2.7.13.3"/>
    </reaction>
</comment>
<dbReference type="SMART" id="SM00448">
    <property type="entry name" value="REC"/>
    <property type="match status" value="1"/>
</dbReference>
<dbReference type="EC" id="2.7.13.3" evidence="2"/>
<keyword evidence="7" id="KW-0418">Kinase</keyword>
<gene>
    <name evidence="7" type="ORF">SAMN05216233_101549</name>
</gene>
<reference evidence="7 8" key="1">
    <citation type="submission" date="2016-10" db="EMBL/GenBank/DDBJ databases">
        <authorList>
            <person name="de Groot N.N."/>
        </authorList>
    </citation>
    <scope>NUCLEOTIDE SEQUENCE [LARGE SCALE GENOMIC DNA]</scope>
    <source>
        <strain evidence="7 8">AA1</strain>
    </source>
</reference>
<dbReference type="InterPro" id="IPR004358">
    <property type="entry name" value="Sig_transdc_His_kin-like_C"/>
</dbReference>
<sequence>MSPTPYRMNVLIVDDMPTNIKILGETLRKEYDISFARSGSKALEMVDDHCPDLILLDIMMPGIDGYEVLRRIKKSPDHAHIPVIFISARDDEKDETFGLELGAVDYITKPFRPAVVKARVRTHMELKMHRDRLNSLVHDRTRQLIHSDRLATLGTLSAAIAHEVKNPLHYVVGNAEMIMDDILGGNMVSIQQRAVNIVKGAQRINALTDRLKGYSKKRGKSNIETPLRDIIDDALEMLRYRLLKCGVEIRTAGVDKELTVFCDPHQISQVFVNLINNSTEVLTDGTGVIVIRAGKTEESAWVTLSDNGPGIPTDKIDTIFEPFFTEKADDKGTGLGLFITRHILSRHGREIHLTRSDASGSEFTFTLPLK</sequence>
<name>A0A1G5AZY8_9BACT</name>
<protein>
    <recommendedName>
        <fullName evidence="2">histidine kinase</fullName>
        <ecNumber evidence="2">2.7.13.3</ecNumber>
    </recommendedName>
</protein>
<proteinExistence type="predicted"/>
<dbReference type="PROSITE" id="PS50110">
    <property type="entry name" value="RESPONSE_REGULATORY"/>
    <property type="match status" value="1"/>
</dbReference>
<dbReference type="InterPro" id="IPR003594">
    <property type="entry name" value="HATPase_dom"/>
</dbReference>
<evidence type="ECO:0000313" key="7">
    <source>
        <dbReference type="EMBL" id="SCX83467.1"/>
    </source>
</evidence>
<dbReference type="SUPFAM" id="SSF47384">
    <property type="entry name" value="Homodimeric domain of signal transducing histidine kinase"/>
    <property type="match status" value="1"/>
</dbReference>
<feature type="modified residue" description="4-aspartylphosphate" evidence="4">
    <location>
        <position position="57"/>
    </location>
</feature>
<dbReference type="InterPro" id="IPR001789">
    <property type="entry name" value="Sig_transdc_resp-reg_receiver"/>
</dbReference>
<dbReference type="Gene3D" id="1.10.287.130">
    <property type="match status" value="1"/>
</dbReference>
<dbReference type="CDD" id="cd19920">
    <property type="entry name" value="REC_PA4781-like"/>
    <property type="match status" value="1"/>
</dbReference>
<dbReference type="PANTHER" id="PTHR43547">
    <property type="entry name" value="TWO-COMPONENT HISTIDINE KINASE"/>
    <property type="match status" value="1"/>
</dbReference>
<dbReference type="Gene3D" id="3.30.565.10">
    <property type="entry name" value="Histidine kinase-like ATPase, C-terminal domain"/>
    <property type="match status" value="1"/>
</dbReference>
<dbReference type="EMBL" id="FMUX01000001">
    <property type="protein sequence ID" value="SCX83467.1"/>
    <property type="molecule type" value="Genomic_DNA"/>
</dbReference>
<organism evidence="7 8">
    <name type="scientific">Desulfoluna spongiiphila</name>
    <dbReference type="NCBI Taxonomy" id="419481"/>
    <lineage>
        <taxon>Bacteria</taxon>
        <taxon>Pseudomonadati</taxon>
        <taxon>Thermodesulfobacteriota</taxon>
        <taxon>Desulfobacteria</taxon>
        <taxon>Desulfobacterales</taxon>
        <taxon>Desulfolunaceae</taxon>
        <taxon>Desulfoluna</taxon>
    </lineage>
</organism>
<dbReference type="PRINTS" id="PR00344">
    <property type="entry name" value="BCTRLSENSOR"/>
</dbReference>
<keyword evidence="8" id="KW-1185">Reference proteome</keyword>
<evidence type="ECO:0000259" key="6">
    <source>
        <dbReference type="PROSITE" id="PS50110"/>
    </source>
</evidence>